<dbReference type="GO" id="GO:0031295">
    <property type="term" value="P:T cell costimulation"/>
    <property type="evidence" value="ECO:0007669"/>
    <property type="project" value="TreeGrafter"/>
</dbReference>
<sequence length="330" mass="36534">MAHFHSQGLFMIGLFVVLQGGRAVSSVFVTATHRENVTLNCSVSGPVDPKSCYRAQWIKNDAGQKRVVLARPKMPDVKYAERAKWEADKPGQMSLVLTKLQRADEGMYSCEICKDWDCTLVRNITLKVKYCTVLEAVRAADETPVSLPCSVGVTSGQQGPQNISWERVKGDNTVPVVSETAKSETLKFPSVSHSDSGWYRCKYKLGKTPNCSEINLQVGNNPVTTSVPVLTTSEVTMEIKKEESKGTHMPVVVPTTIIGIVAMVALILLIIYCRRNTQGASQLAQRHYTGAAVMTTTDYEVVNFTPSDDVLSQRLNSLYRDESLCTFQWE</sequence>
<evidence type="ECO:0000256" key="6">
    <source>
        <dbReference type="ARBA" id="ARBA00023136"/>
    </source>
</evidence>
<proteinExistence type="predicted"/>
<dbReference type="GO" id="GO:0007166">
    <property type="term" value="P:cell surface receptor signaling pathway"/>
    <property type="evidence" value="ECO:0007669"/>
    <property type="project" value="TreeGrafter"/>
</dbReference>
<dbReference type="InterPro" id="IPR003599">
    <property type="entry name" value="Ig_sub"/>
</dbReference>
<reference evidence="14" key="1">
    <citation type="submission" date="2023-08" db="EMBL/GenBank/DDBJ databases">
        <authorList>
            <person name="Alioto T."/>
            <person name="Alioto T."/>
            <person name="Gomez Garrido J."/>
        </authorList>
    </citation>
    <scope>NUCLEOTIDE SEQUENCE</scope>
</reference>
<dbReference type="Proteomes" id="UP001178508">
    <property type="component" value="Chromosome 8"/>
</dbReference>
<evidence type="ECO:0000256" key="10">
    <source>
        <dbReference type="ARBA" id="ARBA00023319"/>
    </source>
</evidence>
<evidence type="ECO:0000256" key="5">
    <source>
        <dbReference type="ARBA" id="ARBA00022989"/>
    </source>
</evidence>
<dbReference type="PANTHER" id="PTHR25466">
    <property type="entry name" value="T-LYMPHOCYTE ACTIVATION ANTIGEN"/>
    <property type="match status" value="1"/>
</dbReference>
<protein>
    <submittedName>
        <fullName evidence="14">Uncharacterized protein LOC117822274 isoform X2</fullName>
    </submittedName>
</protein>
<dbReference type="InterPro" id="IPR013783">
    <property type="entry name" value="Ig-like_fold"/>
</dbReference>
<evidence type="ECO:0000256" key="8">
    <source>
        <dbReference type="ARBA" id="ARBA00023170"/>
    </source>
</evidence>
<keyword evidence="2" id="KW-1003">Cell membrane</keyword>
<gene>
    <name evidence="14" type="ORF">XNOV1_A036291</name>
</gene>
<dbReference type="GO" id="GO:0042102">
    <property type="term" value="P:positive regulation of T cell proliferation"/>
    <property type="evidence" value="ECO:0007669"/>
    <property type="project" value="TreeGrafter"/>
</dbReference>
<keyword evidence="3 11" id="KW-0812">Transmembrane</keyword>
<keyword evidence="15" id="KW-1185">Reference proteome</keyword>
<comment type="subcellular location">
    <subcellularLocation>
        <location evidence="1">Cell membrane</location>
        <topology evidence="1">Single-pass type I membrane protein</topology>
    </subcellularLocation>
</comment>
<evidence type="ECO:0000256" key="11">
    <source>
        <dbReference type="SAM" id="Phobius"/>
    </source>
</evidence>
<dbReference type="SUPFAM" id="SSF48726">
    <property type="entry name" value="Immunoglobulin"/>
    <property type="match status" value="2"/>
</dbReference>
<dbReference type="Pfam" id="PF13927">
    <property type="entry name" value="Ig_3"/>
    <property type="match status" value="1"/>
</dbReference>
<evidence type="ECO:0000256" key="7">
    <source>
        <dbReference type="ARBA" id="ARBA00023157"/>
    </source>
</evidence>
<dbReference type="SMART" id="SM00409">
    <property type="entry name" value="IG"/>
    <property type="match status" value="2"/>
</dbReference>
<dbReference type="Pfam" id="PF07686">
    <property type="entry name" value="V-set"/>
    <property type="match status" value="1"/>
</dbReference>
<dbReference type="GO" id="GO:0042130">
    <property type="term" value="P:negative regulation of T cell proliferation"/>
    <property type="evidence" value="ECO:0007669"/>
    <property type="project" value="TreeGrafter"/>
</dbReference>
<dbReference type="SMART" id="SM00408">
    <property type="entry name" value="IGc2"/>
    <property type="match status" value="2"/>
</dbReference>
<dbReference type="InterPro" id="IPR013106">
    <property type="entry name" value="Ig_V-set"/>
</dbReference>
<organism evidence="14 15">
    <name type="scientific">Xyrichtys novacula</name>
    <name type="common">Pearly razorfish</name>
    <name type="synonym">Hemipteronotus novacula</name>
    <dbReference type="NCBI Taxonomy" id="13765"/>
    <lineage>
        <taxon>Eukaryota</taxon>
        <taxon>Metazoa</taxon>
        <taxon>Chordata</taxon>
        <taxon>Craniata</taxon>
        <taxon>Vertebrata</taxon>
        <taxon>Euteleostomi</taxon>
        <taxon>Actinopterygii</taxon>
        <taxon>Neopterygii</taxon>
        <taxon>Teleostei</taxon>
        <taxon>Neoteleostei</taxon>
        <taxon>Acanthomorphata</taxon>
        <taxon>Eupercaria</taxon>
        <taxon>Labriformes</taxon>
        <taxon>Labridae</taxon>
        <taxon>Xyrichtys</taxon>
    </lineage>
</organism>
<feature type="signal peptide" evidence="12">
    <location>
        <begin position="1"/>
        <end position="23"/>
    </location>
</feature>
<dbReference type="AlphaFoldDB" id="A0AAV1FL85"/>
<dbReference type="GO" id="GO:0006955">
    <property type="term" value="P:immune response"/>
    <property type="evidence" value="ECO:0007669"/>
    <property type="project" value="TreeGrafter"/>
</dbReference>
<dbReference type="EMBL" id="OY660871">
    <property type="protein sequence ID" value="CAJ1061680.1"/>
    <property type="molecule type" value="Genomic_DNA"/>
</dbReference>
<evidence type="ECO:0000313" key="14">
    <source>
        <dbReference type="EMBL" id="CAJ1061680.1"/>
    </source>
</evidence>
<dbReference type="Gene3D" id="2.60.40.10">
    <property type="entry name" value="Immunoglobulins"/>
    <property type="match status" value="2"/>
</dbReference>
<feature type="domain" description="Ig-like" evidence="13">
    <location>
        <begin position="145"/>
        <end position="217"/>
    </location>
</feature>
<dbReference type="InterPro" id="IPR007110">
    <property type="entry name" value="Ig-like_dom"/>
</dbReference>
<dbReference type="InterPro" id="IPR051713">
    <property type="entry name" value="T-cell_Activation_Regulation"/>
</dbReference>
<keyword evidence="8" id="KW-0675">Receptor</keyword>
<evidence type="ECO:0000256" key="9">
    <source>
        <dbReference type="ARBA" id="ARBA00023180"/>
    </source>
</evidence>
<feature type="domain" description="Ig-like" evidence="13">
    <location>
        <begin position="35"/>
        <end position="112"/>
    </location>
</feature>
<evidence type="ECO:0000256" key="12">
    <source>
        <dbReference type="SAM" id="SignalP"/>
    </source>
</evidence>
<keyword evidence="6 11" id="KW-0472">Membrane</keyword>
<dbReference type="InterPro" id="IPR036179">
    <property type="entry name" value="Ig-like_dom_sf"/>
</dbReference>
<dbReference type="GO" id="GO:0071222">
    <property type="term" value="P:cellular response to lipopolysaccharide"/>
    <property type="evidence" value="ECO:0007669"/>
    <property type="project" value="TreeGrafter"/>
</dbReference>
<dbReference type="SMART" id="SM00406">
    <property type="entry name" value="IGv"/>
    <property type="match status" value="1"/>
</dbReference>
<name>A0AAV1FL85_XYRNO</name>
<evidence type="ECO:0000313" key="15">
    <source>
        <dbReference type="Proteomes" id="UP001178508"/>
    </source>
</evidence>
<feature type="chain" id="PRO_5043494392" evidence="12">
    <location>
        <begin position="24"/>
        <end position="330"/>
    </location>
</feature>
<dbReference type="PROSITE" id="PS50835">
    <property type="entry name" value="IG_LIKE"/>
    <property type="match status" value="2"/>
</dbReference>
<feature type="transmembrane region" description="Helical" evidence="11">
    <location>
        <begin position="251"/>
        <end position="273"/>
    </location>
</feature>
<dbReference type="PANTHER" id="PTHR25466:SF14">
    <property type="entry name" value="BUTYROPHILIN SUBFAMILY 2 MEMBER A2-LIKE-RELATED"/>
    <property type="match status" value="1"/>
</dbReference>
<evidence type="ECO:0000259" key="13">
    <source>
        <dbReference type="PROSITE" id="PS50835"/>
    </source>
</evidence>
<accession>A0AAV1FL85</accession>
<evidence type="ECO:0000256" key="2">
    <source>
        <dbReference type="ARBA" id="ARBA00022475"/>
    </source>
</evidence>
<keyword evidence="9" id="KW-0325">Glycoprotein</keyword>
<keyword evidence="7" id="KW-1015">Disulfide bond</keyword>
<dbReference type="GO" id="GO:0009897">
    <property type="term" value="C:external side of plasma membrane"/>
    <property type="evidence" value="ECO:0007669"/>
    <property type="project" value="TreeGrafter"/>
</dbReference>
<keyword evidence="4 12" id="KW-0732">Signal</keyword>
<keyword evidence="10" id="KW-0393">Immunoglobulin domain</keyword>
<dbReference type="InterPro" id="IPR003598">
    <property type="entry name" value="Ig_sub2"/>
</dbReference>
<evidence type="ECO:0000256" key="3">
    <source>
        <dbReference type="ARBA" id="ARBA00022692"/>
    </source>
</evidence>
<evidence type="ECO:0000256" key="4">
    <source>
        <dbReference type="ARBA" id="ARBA00022729"/>
    </source>
</evidence>
<evidence type="ECO:0000256" key="1">
    <source>
        <dbReference type="ARBA" id="ARBA00004251"/>
    </source>
</evidence>
<dbReference type="CDD" id="cd00096">
    <property type="entry name" value="Ig"/>
    <property type="match status" value="1"/>
</dbReference>
<keyword evidence="5 11" id="KW-1133">Transmembrane helix</keyword>